<evidence type="ECO:0000256" key="2">
    <source>
        <dbReference type="ARBA" id="ARBA00022763"/>
    </source>
</evidence>
<keyword evidence="6" id="KW-0238">DNA-binding</keyword>
<dbReference type="Proteomes" id="UP000188169">
    <property type="component" value="Unassembled WGS sequence"/>
</dbReference>
<dbReference type="SUPFAM" id="SSF52540">
    <property type="entry name" value="P-loop containing nucleoside triphosphate hydrolases"/>
    <property type="match status" value="2"/>
</dbReference>
<keyword evidence="12" id="KW-1185">Reference proteome</keyword>
<feature type="region of interest" description="Disordered" evidence="9">
    <location>
        <begin position="314"/>
        <end position="341"/>
    </location>
</feature>
<keyword evidence="5" id="KW-0067">ATP-binding</keyword>
<dbReference type="Pfam" id="PF21530">
    <property type="entry name" value="Pif1_2B_dom"/>
    <property type="match status" value="1"/>
</dbReference>
<dbReference type="Pfam" id="PF14493">
    <property type="entry name" value="HTH_40"/>
    <property type="match status" value="1"/>
</dbReference>
<evidence type="ECO:0000256" key="4">
    <source>
        <dbReference type="ARBA" id="ARBA00022806"/>
    </source>
</evidence>
<dbReference type="GO" id="GO:0006281">
    <property type="term" value="P:DNA repair"/>
    <property type="evidence" value="ECO:0007669"/>
    <property type="project" value="InterPro"/>
</dbReference>
<dbReference type="EMBL" id="FUGD01000088">
    <property type="protein sequence ID" value="SJM37542.1"/>
    <property type="molecule type" value="Genomic_DNA"/>
</dbReference>
<evidence type="ECO:0000256" key="6">
    <source>
        <dbReference type="ARBA" id="ARBA00023125"/>
    </source>
</evidence>
<organism evidence="11 12">
    <name type="scientific">Psychrobacter pasteurii</name>
    <dbReference type="NCBI Taxonomy" id="1945520"/>
    <lineage>
        <taxon>Bacteria</taxon>
        <taxon>Pseudomonadati</taxon>
        <taxon>Pseudomonadota</taxon>
        <taxon>Gammaproteobacteria</taxon>
        <taxon>Moraxellales</taxon>
        <taxon>Moraxellaceae</taxon>
        <taxon>Psychrobacter</taxon>
    </lineage>
</organism>
<dbReference type="STRING" id="1945520.A1019T_01518"/>
<protein>
    <submittedName>
        <fullName evidence="11">ATP-dependent RecD-like DNA helicase</fullName>
        <ecNumber evidence="11">3.6.4.12</ecNumber>
    </submittedName>
</protein>
<evidence type="ECO:0000259" key="10">
    <source>
        <dbReference type="SMART" id="SM00382"/>
    </source>
</evidence>
<dbReference type="InterPro" id="IPR049163">
    <property type="entry name" value="Pif1-like_2B_dom"/>
</dbReference>
<proteinExistence type="predicted"/>
<dbReference type="InterPro" id="IPR029491">
    <property type="entry name" value="Helicase_HTH"/>
</dbReference>
<dbReference type="CDD" id="cd18037">
    <property type="entry name" value="DEXSc_Pif1_like"/>
    <property type="match status" value="1"/>
</dbReference>
<evidence type="ECO:0000313" key="12">
    <source>
        <dbReference type="Proteomes" id="UP000188169"/>
    </source>
</evidence>
<dbReference type="EC" id="3.6.4.12" evidence="11"/>
<keyword evidence="2" id="KW-0227">DNA damage</keyword>
<dbReference type="GO" id="GO:0016787">
    <property type="term" value="F:hydrolase activity"/>
    <property type="evidence" value="ECO:0007669"/>
    <property type="project" value="UniProtKB-KW"/>
</dbReference>
<sequence length="669" mass="74304">MKQATALDILKTGKNVFLTGSAGSGKTYTLNEYIHYLRARRVPVATTASTGIAATHMNGITIHSWSGIGIKDELSERDLANLSRKKILKDRLRETAVLIIDEISMLHAKQLNAVNQVLKHMRQSDEPFGGIQVVVAGDFFQLPPVGSRGETNREKFAFMSEAWLEAGFKICYLTEQHRQNTDEKKDAINLDSILNQIRGEEGVSFEAIEALQNTFYQDVDINRTRLFTHNVNVNKINEHELALLNGETVTYNAIAHGDNKLVETLKKSVRTSDELTLKVGAKVMFIKNNNELGVSNGTMGELVGFTTIKPLKSSSDRSAISDDSEYDDIEDEATDGADDETDDTIVAIDGEDEPESKALVSTDRYPIIKLNNGRQVIAEGEEWIVEDENGEILASYTQIPLTLAWAITIHKSQGMTLDAAEIDLSKTFELGQGYVALSRLKSLEGLKLLGMNDLSLRLDPLARGADSRFKVLSSEAEQAFEEIEADVLEEAHHRFVLVSGGTLNKSQIEAFEKSLKNRKKKQAQMLAQKDKLSNQLNDHSDSTLMTTKLLLEESLTIAEIAESRGLAQSTIMGHIARLKRKHPDLNCEHLRPDVLTLDKVSEAVEAIVAEADPNNFQAQPNVESTGTAASTKQAMNPFTKDSIKLRPIYEYLKEQIDYNTIRLALIFID</sequence>
<reference evidence="12" key="1">
    <citation type="submission" date="2017-02" db="EMBL/GenBank/DDBJ databases">
        <authorList>
            <person name="Mornico D."/>
        </authorList>
    </citation>
    <scope>NUCLEOTIDE SEQUENCE [LARGE SCALE GENOMIC DNA]</scope>
</reference>
<evidence type="ECO:0000313" key="11">
    <source>
        <dbReference type="EMBL" id="SJM37542.1"/>
    </source>
</evidence>
<evidence type="ECO:0000256" key="8">
    <source>
        <dbReference type="ARBA" id="ARBA00023235"/>
    </source>
</evidence>
<dbReference type="Gene3D" id="3.40.50.300">
    <property type="entry name" value="P-loop containing nucleotide triphosphate hydrolases"/>
    <property type="match status" value="1"/>
</dbReference>
<keyword evidence="1" id="KW-0547">Nucleotide-binding</keyword>
<evidence type="ECO:0000256" key="5">
    <source>
        <dbReference type="ARBA" id="ARBA00022840"/>
    </source>
</evidence>
<dbReference type="GO" id="GO:0003678">
    <property type="term" value="F:DNA helicase activity"/>
    <property type="evidence" value="ECO:0007669"/>
    <property type="project" value="UniProtKB-EC"/>
</dbReference>
<dbReference type="SMART" id="SM00382">
    <property type="entry name" value="AAA"/>
    <property type="match status" value="1"/>
</dbReference>
<dbReference type="Pfam" id="PF05970">
    <property type="entry name" value="PIF1"/>
    <property type="match status" value="1"/>
</dbReference>
<dbReference type="OrthoDB" id="9763659at2"/>
<evidence type="ECO:0000256" key="3">
    <source>
        <dbReference type="ARBA" id="ARBA00022801"/>
    </source>
</evidence>
<dbReference type="InterPro" id="IPR027417">
    <property type="entry name" value="P-loop_NTPase"/>
</dbReference>
<dbReference type="CDD" id="cd18809">
    <property type="entry name" value="SF1_C_RecD"/>
    <property type="match status" value="1"/>
</dbReference>
<dbReference type="InterPro" id="IPR003593">
    <property type="entry name" value="AAA+_ATPase"/>
</dbReference>
<feature type="domain" description="AAA+ ATPase" evidence="10">
    <location>
        <begin position="12"/>
        <end position="168"/>
    </location>
</feature>
<dbReference type="PANTHER" id="PTHR47642:SF5">
    <property type="entry name" value="ATP-DEPENDENT DNA HELICASE"/>
    <property type="match status" value="1"/>
</dbReference>
<dbReference type="InterPro" id="IPR010285">
    <property type="entry name" value="DNA_helicase_pif1-like_DEAD"/>
</dbReference>
<dbReference type="PANTHER" id="PTHR47642">
    <property type="entry name" value="ATP-DEPENDENT DNA HELICASE"/>
    <property type="match status" value="1"/>
</dbReference>
<feature type="compositionally biased region" description="Acidic residues" evidence="9">
    <location>
        <begin position="322"/>
        <end position="341"/>
    </location>
</feature>
<accession>A0A1R4EGD4</accession>
<dbReference type="InterPro" id="IPR051055">
    <property type="entry name" value="PIF1_helicase"/>
</dbReference>
<dbReference type="Gene3D" id="2.30.30.940">
    <property type="match status" value="1"/>
</dbReference>
<evidence type="ECO:0000256" key="9">
    <source>
        <dbReference type="SAM" id="MobiDB-lite"/>
    </source>
</evidence>
<evidence type="ECO:0000256" key="1">
    <source>
        <dbReference type="ARBA" id="ARBA00022741"/>
    </source>
</evidence>
<keyword evidence="3 11" id="KW-0378">Hydrolase</keyword>
<keyword evidence="4 11" id="KW-0347">Helicase</keyword>
<keyword evidence="8" id="KW-0413">Isomerase</keyword>
<name>A0A1R4EGD4_9GAMM</name>
<dbReference type="GO" id="GO:0000723">
    <property type="term" value="P:telomere maintenance"/>
    <property type="evidence" value="ECO:0007669"/>
    <property type="project" value="InterPro"/>
</dbReference>
<evidence type="ECO:0000256" key="7">
    <source>
        <dbReference type="ARBA" id="ARBA00023204"/>
    </source>
</evidence>
<dbReference type="AlphaFoldDB" id="A0A1R4EGD4"/>
<gene>
    <name evidence="11" type="primary">recD2</name>
    <name evidence="11" type="ORF">A1019T_01518</name>
</gene>
<dbReference type="RefSeq" id="WP_077448936.1">
    <property type="nucleotide sequence ID" value="NZ_FUGD01000088.1"/>
</dbReference>
<keyword evidence="7" id="KW-0234">DNA repair</keyword>